<keyword evidence="2" id="KW-1185">Reference proteome</keyword>
<gene>
    <name evidence="3" type="primary">LOC113216927</name>
</gene>
<evidence type="ECO:0000256" key="1">
    <source>
        <dbReference type="ARBA" id="ARBA00022729"/>
    </source>
</evidence>
<keyword evidence="1" id="KW-0732">Signal</keyword>
<dbReference type="Proteomes" id="UP000504606">
    <property type="component" value="Unplaced"/>
</dbReference>
<dbReference type="RefSeq" id="XP_026292548.1">
    <property type="nucleotide sequence ID" value="XM_026436763.2"/>
</dbReference>
<name>A0A6J1TH04_FRAOC</name>
<protein>
    <submittedName>
        <fullName evidence="3">Uncharacterized protein LOC113216927</fullName>
    </submittedName>
</protein>
<evidence type="ECO:0000313" key="3">
    <source>
        <dbReference type="RefSeq" id="XP_026292548.1"/>
    </source>
</evidence>
<proteinExistence type="predicted"/>
<accession>A0A6J1TH04</accession>
<sequence>LEFRLSKCADAIISINTCEYVETFNYAVGTCTVMKIPNAPWTQFFASMNPPFFCPIKAGNYSFRNAGIDPKTLEQYQYVPFRTIDNAIWITTLRMFDQDAREFICFNYTIEFMRTRQ</sequence>
<dbReference type="InterPro" id="IPR036846">
    <property type="entry name" value="GM2-AP_sf"/>
</dbReference>
<feature type="non-terminal residue" evidence="3">
    <location>
        <position position="1"/>
    </location>
</feature>
<dbReference type="AlphaFoldDB" id="A0A6J1TH04"/>
<dbReference type="KEGG" id="foc:113216927"/>
<organism evidence="2 3">
    <name type="scientific">Frankliniella occidentalis</name>
    <name type="common">Western flower thrips</name>
    <name type="synonym">Euthrips occidentalis</name>
    <dbReference type="NCBI Taxonomy" id="133901"/>
    <lineage>
        <taxon>Eukaryota</taxon>
        <taxon>Metazoa</taxon>
        <taxon>Ecdysozoa</taxon>
        <taxon>Arthropoda</taxon>
        <taxon>Hexapoda</taxon>
        <taxon>Insecta</taxon>
        <taxon>Pterygota</taxon>
        <taxon>Neoptera</taxon>
        <taxon>Paraneoptera</taxon>
        <taxon>Thysanoptera</taxon>
        <taxon>Terebrantia</taxon>
        <taxon>Thripoidea</taxon>
        <taxon>Thripidae</taxon>
        <taxon>Frankliniella</taxon>
    </lineage>
</organism>
<dbReference type="GeneID" id="113216927"/>
<reference evidence="3" key="1">
    <citation type="submission" date="2025-08" db="UniProtKB">
        <authorList>
            <consortium name="RefSeq"/>
        </authorList>
    </citation>
    <scope>IDENTIFICATION</scope>
    <source>
        <tissue evidence="3">Whole organism</tissue>
    </source>
</reference>
<dbReference type="Gene3D" id="2.70.220.10">
    <property type="entry name" value="Ganglioside GM2 activator"/>
    <property type="match status" value="1"/>
</dbReference>
<evidence type="ECO:0000313" key="2">
    <source>
        <dbReference type="Proteomes" id="UP000504606"/>
    </source>
</evidence>